<dbReference type="EMBL" id="JANBOI010000763">
    <property type="protein sequence ID" value="KAJ1728671.1"/>
    <property type="molecule type" value="Genomic_DNA"/>
</dbReference>
<comment type="caution">
    <text evidence="2">The sequence shown here is derived from an EMBL/GenBank/DDBJ whole genome shotgun (WGS) entry which is preliminary data.</text>
</comment>
<gene>
    <name evidence="2" type="ORF">LPJ61_003909</name>
</gene>
<name>A0A9W8CV65_9FUNG</name>
<dbReference type="GO" id="GO:0004860">
    <property type="term" value="F:protein kinase inhibitor activity"/>
    <property type="evidence" value="ECO:0007669"/>
    <property type="project" value="TreeGrafter"/>
</dbReference>
<dbReference type="Pfam" id="PF06658">
    <property type="entry name" value="DUF1168"/>
    <property type="match status" value="1"/>
</dbReference>
<evidence type="ECO:0000256" key="1">
    <source>
        <dbReference type="SAM" id="MobiDB-lite"/>
    </source>
</evidence>
<organism evidence="2 3">
    <name type="scientific">Coemansia biformis</name>
    <dbReference type="NCBI Taxonomy" id="1286918"/>
    <lineage>
        <taxon>Eukaryota</taxon>
        <taxon>Fungi</taxon>
        <taxon>Fungi incertae sedis</taxon>
        <taxon>Zoopagomycota</taxon>
        <taxon>Kickxellomycotina</taxon>
        <taxon>Kickxellomycetes</taxon>
        <taxon>Kickxellales</taxon>
        <taxon>Kickxellaceae</taxon>
        <taxon>Coemansia</taxon>
    </lineage>
</organism>
<dbReference type="OrthoDB" id="10067079at2759"/>
<feature type="compositionally biased region" description="Basic residues" evidence="1">
    <location>
        <begin position="95"/>
        <end position="114"/>
    </location>
</feature>
<dbReference type="InterPro" id="IPR009548">
    <property type="entry name" value="Prkrip1"/>
</dbReference>
<evidence type="ECO:0000313" key="3">
    <source>
        <dbReference type="Proteomes" id="UP001143981"/>
    </source>
</evidence>
<dbReference type="PANTHER" id="PTHR13507:SF0">
    <property type="entry name" value="PRKR-INTERACTING PROTEIN 1"/>
    <property type="match status" value="1"/>
</dbReference>
<dbReference type="AlphaFoldDB" id="A0A9W8CV65"/>
<dbReference type="PANTHER" id="PTHR13507">
    <property type="entry name" value="PRKR-INTERACTING PROTEIN 1"/>
    <property type="match status" value="1"/>
</dbReference>
<evidence type="ECO:0008006" key="4">
    <source>
        <dbReference type="Google" id="ProtNLM"/>
    </source>
</evidence>
<feature type="compositionally biased region" description="Basic and acidic residues" evidence="1">
    <location>
        <begin position="80"/>
        <end position="94"/>
    </location>
</feature>
<protein>
    <recommendedName>
        <fullName evidence="4">DUF1168-domain-containing protein</fullName>
    </recommendedName>
</protein>
<proteinExistence type="predicted"/>
<sequence length="114" mass="12866">QRNHIERLMLNIDKSIELPASTKPTLKPPPEIVLNVRGSSAGAGSSDFSIYRDLRRKENARMKFMEAEAAEDIAKERFADEAESLKRKDDERTAKNRAKRQRRNAKGKGKAAVS</sequence>
<dbReference type="GO" id="GO:0003725">
    <property type="term" value="F:double-stranded RNA binding"/>
    <property type="evidence" value="ECO:0007669"/>
    <property type="project" value="InterPro"/>
</dbReference>
<evidence type="ECO:0000313" key="2">
    <source>
        <dbReference type="EMBL" id="KAJ1728671.1"/>
    </source>
</evidence>
<feature type="region of interest" description="Disordered" evidence="1">
    <location>
        <begin position="80"/>
        <end position="114"/>
    </location>
</feature>
<dbReference type="GO" id="GO:0019901">
    <property type="term" value="F:protein kinase binding"/>
    <property type="evidence" value="ECO:0007669"/>
    <property type="project" value="TreeGrafter"/>
</dbReference>
<reference evidence="2" key="1">
    <citation type="submission" date="2022-07" db="EMBL/GenBank/DDBJ databases">
        <title>Phylogenomic reconstructions and comparative analyses of Kickxellomycotina fungi.</title>
        <authorList>
            <person name="Reynolds N.K."/>
            <person name="Stajich J.E."/>
            <person name="Barry K."/>
            <person name="Grigoriev I.V."/>
            <person name="Crous P."/>
            <person name="Smith M.E."/>
        </authorList>
    </citation>
    <scope>NUCLEOTIDE SEQUENCE</scope>
    <source>
        <strain evidence="2">BCRC 34381</strain>
    </source>
</reference>
<keyword evidence="3" id="KW-1185">Reference proteome</keyword>
<accession>A0A9W8CV65</accession>
<feature type="non-terminal residue" evidence="2">
    <location>
        <position position="1"/>
    </location>
</feature>
<dbReference type="Proteomes" id="UP001143981">
    <property type="component" value="Unassembled WGS sequence"/>
</dbReference>
<dbReference type="GO" id="GO:0005730">
    <property type="term" value="C:nucleolus"/>
    <property type="evidence" value="ECO:0007669"/>
    <property type="project" value="TreeGrafter"/>
</dbReference>